<evidence type="ECO:0000313" key="5">
    <source>
        <dbReference type="EMBL" id="CAH0560296.1"/>
    </source>
</evidence>
<evidence type="ECO:0000256" key="4">
    <source>
        <dbReference type="SAM" id="SignalP"/>
    </source>
</evidence>
<feature type="chain" id="PRO_5040405748" evidence="4">
    <location>
        <begin position="24"/>
        <end position="342"/>
    </location>
</feature>
<reference evidence="5" key="1">
    <citation type="submission" date="2021-12" db="EMBL/GenBank/DDBJ databases">
        <authorList>
            <person name="King R."/>
        </authorList>
    </citation>
    <scope>NUCLEOTIDE SEQUENCE</scope>
</reference>
<dbReference type="SUPFAM" id="SSF55797">
    <property type="entry name" value="PR-1-like"/>
    <property type="match status" value="1"/>
</dbReference>
<evidence type="ECO:0000256" key="3">
    <source>
        <dbReference type="SAM" id="Phobius"/>
    </source>
</evidence>
<keyword evidence="2" id="KW-0964">Secreted</keyword>
<proteinExistence type="predicted"/>
<dbReference type="InterPro" id="IPR035940">
    <property type="entry name" value="CAP_sf"/>
</dbReference>
<keyword evidence="4" id="KW-0732">Signal</keyword>
<keyword evidence="3" id="KW-0472">Membrane</keyword>
<evidence type="ECO:0000313" key="6">
    <source>
        <dbReference type="Proteomes" id="UP001154078"/>
    </source>
</evidence>
<keyword evidence="3" id="KW-0812">Transmembrane</keyword>
<protein>
    <submittedName>
        <fullName evidence="5">Uncharacterized protein</fullName>
    </submittedName>
</protein>
<keyword evidence="3" id="KW-1133">Transmembrane helix</keyword>
<sequence>MLKMLSYFQALIVFSIFELSLKAQEIFVKDDYCSLNCSAKGNPDVPNYLCNNRCRPDYYCHMEKLDAGRRQVVVDAMNFFRNSRAEEDYLPDITAVNYDLKLEYLAQCINNQVAGTGDICTRLPYWPQPIVKDIYFKNLTYYNSKVFLDIFDQIEIEKRMEYECDMQGERCDIMKKNNNKIGCSFNTRKYTASRKVEYYLMCVLPEPILPDDLWNDGPPASKCSAGEPPNDEYPNLCGKSFPAPRVSSYIAIWPEGGQSEEDYLASKDVADEVFVEEVEEEFIPGFTNKSKTPKNSTSASTRSEHCLLLSIYISSKSFFFSMYMFLSLTVYYINFGHKNTNN</sequence>
<keyword evidence="6" id="KW-1185">Reference proteome</keyword>
<feature type="signal peptide" evidence="4">
    <location>
        <begin position="1"/>
        <end position="23"/>
    </location>
</feature>
<feature type="transmembrane region" description="Helical" evidence="3">
    <location>
        <begin position="307"/>
        <end position="333"/>
    </location>
</feature>
<dbReference type="Proteomes" id="UP001154078">
    <property type="component" value="Chromosome 7"/>
</dbReference>
<dbReference type="AlphaFoldDB" id="A0A9P0FKB4"/>
<accession>A0A9P0FKB4</accession>
<dbReference type="EMBL" id="OV121138">
    <property type="protein sequence ID" value="CAH0560296.1"/>
    <property type="molecule type" value="Genomic_DNA"/>
</dbReference>
<gene>
    <name evidence="5" type="ORF">MELIAE_LOCUS10064</name>
</gene>
<organism evidence="5 6">
    <name type="scientific">Brassicogethes aeneus</name>
    <name type="common">Rape pollen beetle</name>
    <name type="synonym">Meligethes aeneus</name>
    <dbReference type="NCBI Taxonomy" id="1431903"/>
    <lineage>
        <taxon>Eukaryota</taxon>
        <taxon>Metazoa</taxon>
        <taxon>Ecdysozoa</taxon>
        <taxon>Arthropoda</taxon>
        <taxon>Hexapoda</taxon>
        <taxon>Insecta</taxon>
        <taxon>Pterygota</taxon>
        <taxon>Neoptera</taxon>
        <taxon>Endopterygota</taxon>
        <taxon>Coleoptera</taxon>
        <taxon>Polyphaga</taxon>
        <taxon>Cucujiformia</taxon>
        <taxon>Nitidulidae</taxon>
        <taxon>Meligethinae</taxon>
        <taxon>Brassicogethes</taxon>
    </lineage>
</organism>
<comment type="subcellular location">
    <subcellularLocation>
        <location evidence="1">Secreted</location>
    </subcellularLocation>
</comment>
<name>A0A9P0FKB4_BRAAE</name>
<evidence type="ECO:0000256" key="2">
    <source>
        <dbReference type="ARBA" id="ARBA00022525"/>
    </source>
</evidence>
<evidence type="ECO:0000256" key="1">
    <source>
        <dbReference type="ARBA" id="ARBA00004613"/>
    </source>
</evidence>
<dbReference type="Gene3D" id="3.40.33.10">
    <property type="entry name" value="CAP"/>
    <property type="match status" value="1"/>
</dbReference>